<accession>S7WCK3</accession>
<name>S7WCK3_SPRLO</name>
<gene>
    <name evidence="1" type="ORF">SLOPH_1694</name>
</gene>
<dbReference type="EMBL" id="ATCN01000207">
    <property type="protein sequence ID" value="EPR79537.1"/>
    <property type="molecule type" value="Genomic_DNA"/>
</dbReference>
<dbReference type="OrthoDB" id="1861185at2759"/>
<protein>
    <submittedName>
        <fullName evidence="1">Uncharacterized protein</fullName>
    </submittedName>
</protein>
<feature type="non-terminal residue" evidence="1">
    <location>
        <position position="173"/>
    </location>
</feature>
<dbReference type="AlphaFoldDB" id="S7WCK3"/>
<sequence>MDLPISGITEFYGKYGSGKTSIIFDIIKNRNTLYINTKTFPIKKFINFVSKIEIIKHIWKDKEIINSLDKLTIKNIESIYELYFFINYHLITFIKYINIEFLIIDSLDYLASIDKLKYKELFEFINNLKIIHRDYNIKIIILNSYRDLGLGFNYMINTRYFVKKINNRHFIEL</sequence>
<dbReference type="InParanoid" id="S7WCK3"/>
<dbReference type="Gene3D" id="3.40.50.300">
    <property type="entry name" value="P-loop containing nucleotide triphosphate hydrolases"/>
    <property type="match status" value="1"/>
</dbReference>
<proteinExistence type="predicted"/>
<reference evidence="2" key="1">
    <citation type="journal article" date="2013" name="PLoS Genet.">
        <title>The genome of Spraguea lophii and the basis of host-microsporidian interactions.</title>
        <authorList>
            <person name="Campbell S.E."/>
            <person name="Williams T.A."/>
            <person name="Yousuf A."/>
            <person name="Soanes D.M."/>
            <person name="Paszkiewicz K.H."/>
            <person name="Williams B.A.P."/>
        </authorList>
    </citation>
    <scope>NUCLEOTIDE SEQUENCE [LARGE SCALE GENOMIC DNA]</scope>
    <source>
        <strain evidence="2">42_110</strain>
    </source>
</reference>
<evidence type="ECO:0000313" key="2">
    <source>
        <dbReference type="Proteomes" id="UP000014978"/>
    </source>
</evidence>
<dbReference type="Proteomes" id="UP000014978">
    <property type="component" value="Unassembled WGS sequence"/>
</dbReference>
<keyword evidence="2" id="KW-1185">Reference proteome</keyword>
<evidence type="ECO:0000313" key="1">
    <source>
        <dbReference type="EMBL" id="EPR79537.1"/>
    </source>
</evidence>
<organism evidence="1 2">
    <name type="scientific">Spraguea lophii (strain 42_110)</name>
    <name type="common">Microsporidian parasite</name>
    <dbReference type="NCBI Taxonomy" id="1358809"/>
    <lineage>
        <taxon>Eukaryota</taxon>
        <taxon>Fungi</taxon>
        <taxon>Fungi incertae sedis</taxon>
        <taxon>Microsporidia</taxon>
        <taxon>Spragueidae</taxon>
        <taxon>Spraguea</taxon>
    </lineage>
</organism>
<dbReference type="VEuPathDB" id="MicrosporidiaDB:SLOPH_1694"/>
<comment type="caution">
    <text evidence="1">The sequence shown here is derived from an EMBL/GenBank/DDBJ whole genome shotgun (WGS) entry which is preliminary data.</text>
</comment>
<dbReference type="SUPFAM" id="SSF52540">
    <property type="entry name" value="P-loop containing nucleoside triphosphate hydrolases"/>
    <property type="match status" value="1"/>
</dbReference>
<dbReference type="InterPro" id="IPR027417">
    <property type="entry name" value="P-loop_NTPase"/>
</dbReference>
<dbReference type="HOGENOM" id="CLU_1354602_0_0_1"/>
<dbReference type="OMA" id="FVTLYRK"/>